<evidence type="ECO:0000313" key="3">
    <source>
        <dbReference type="EMBL" id="QQR29135.1"/>
    </source>
</evidence>
<keyword evidence="4" id="KW-1185">Reference proteome</keyword>
<dbReference type="AlphaFoldDB" id="A0A1Z2XN25"/>
<evidence type="ECO:0000313" key="5">
    <source>
        <dbReference type="Proteomes" id="UP000596035"/>
    </source>
</evidence>
<dbReference type="Proteomes" id="UP000596035">
    <property type="component" value="Chromosome"/>
</dbReference>
<feature type="transmembrane region" description="Helical" evidence="1">
    <location>
        <begin position="178"/>
        <end position="207"/>
    </location>
</feature>
<organism evidence="3 5">
    <name type="scientific">Acutalibacter muris</name>
    <dbReference type="NCBI Taxonomy" id="1796620"/>
    <lineage>
        <taxon>Bacteria</taxon>
        <taxon>Bacillati</taxon>
        <taxon>Bacillota</taxon>
        <taxon>Clostridia</taxon>
        <taxon>Eubacteriales</taxon>
        <taxon>Acutalibacteraceae</taxon>
        <taxon>Acutalibacter</taxon>
    </lineage>
</organism>
<keyword evidence="1" id="KW-1133">Transmembrane helix</keyword>
<feature type="transmembrane region" description="Helical" evidence="1">
    <location>
        <begin position="227"/>
        <end position="250"/>
    </location>
</feature>
<dbReference type="PANTHER" id="PTHR37305">
    <property type="entry name" value="INTEGRAL MEMBRANE PROTEIN-RELATED"/>
    <property type="match status" value="1"/>
</dbReference>
<reference evidence="2" key="1">
    <citation type="journal article" date="2017" name="Genome Announc.">
        <title>High-Quality Whole-Genome Sequences of the Oligo-Mouse-Microbiota Bacterial Community.</title>
        <authorList>
            <person name="Garzetti D."/>
            <person name="Brugiroux S."/>
            <person name="Bunk B."/>
            <person name="Pukall R."/>
            <person name="McCoy K.D."/>
            <person name="Macpherson A.J."/>
            <person name="Stecher B."/>
        </authorList>
    </citation>
    <scope>NUCLEOTIDE SEQUENCE</scope>
    <source>
        <strain evidence="2">KB18</strain>
    </source>
</reference>
<sequence length="255" mass="27418">MTIIATEMQKWKRNKIVWCILALTLLLGALAIERACSIARSSPYMDNFGDLYTMAFKNLSSLFLPIVLGMFATTLFFDEHKNDTLKELLIIPITKVQLYFSKVAVMILMSVGLCLITFLLCVVGGLIAGGFPDLDAETLIDAGLLYLVSGLLIPIAMLPIVFLATLSKGYILPIGATLLYLVPVVIAPAHFMGIHPLASVMGIYSHISEATAAMVEILMQGVLPDTSPFICAGSLLLIGAASAAASVMALKKQSY</sequence>
<feature type="transmembrane region" description="Helical" evidence="1">
    <location>
        <begin position="98"/>
        <end position="131"/>
    </location>
</feature>
<dbReference type="PANTHER" id="PTHR37305:SF1">
    <property type="entry name" value="MEMBRANE PROTEIN"/>
    <property type="match status" value="1"/>
</dbReference>
<dbReference type="EMBL" id="CP021422">
    <property type="protein sequence ID" value="ASB39845.1"/>
    <property type="molecule type" value="Genomic_DNA"/>
</dbReference>
<dbReference type="Proteomes" id="UP000196710">
    <property type="component" value="Chromosome"/>
</dbReference>
<dbReference type="Pfam" id="PF12730">
    <property type="entry name" value="ABC2_membrane_4"/>
    <property type="match status" value="1"/>
</dbReference>
<evidence type="ECO:0000313" key="4">
    <source>
        <dbReference type="Proteomes" id="UP000196710"/>
    </source>
</evidence>
<feature type="transmembrane region" description="Helical" evidence="1">
    <location>
        <begin position="55"/>
        <end position="77"/>
    </location>
</feature>
<name>A0A1Z2XN25_9FIRM</name>
<dbReference type="KEGG" id="amur:ADH66_03800"/>
<keyword evidence="1" id="KW-0472">Membrane</keyword>
<gene>
    <name evidence="2" type="ORF">ADH66_03800</name>
    <name evidence="3" type="ORF">I5Q82_13875</name>
</gene>
<protein>
    <submittedName>
        <fullName evidence="3">ABC transporter permease</fullName>
    </submittedName>
</protein>
<feature type="transmembrane region" description="Helical" evidence="1">
    <location>
        <begin position="143"/>
        <end position="166"/>
    </location>
</feature>
<proteinExistence type="predicted"/>
<evidence type="ECO:0000313" key="2">
    <source>
        <dbReference type="EMBL" id="ASB39845.1"/>
    </source>
</evidence>
<dbReference type="RefSeq" id="WP_066535518.1">
    <property type="nucleotide sequence ID" value="NZ_CP021422.1"/>
</dbReference>
<accession>A0A1Z2XN25</accession>
<dbReference type="EMBL" id="CP065321">
    <property type="protein sequence ID" value="QQR29135.1"/>
    <property type="molecule type" value="Genomic_DNA"/>
</dbReference>
<keyword evidence="1" id="KW-0812">Transmembrane</keyword>
<reference evidence="4" key="2">
    <citation type="submission" date="2017-05" db="EMBL/GenBank/DDBJ databases">
        <title>Improved OligoMM genomes.</title>
        <authorList>
            <person name="Garzetti D."/>
        </authorList>
    </citation>
    <scope>NUCLEOTIDE SEQUENCE [LARGE SCALE GENOMIC DNA]</scope>
    <source>
        <strain evidence="4">KB18</strain>
    </source>
</reference>
<evidence type="ECO:0000256" key="1">
    <source>
        <dbReference type="SAM" id="Phobius"/>
    </source>
</evidence>
<reference evidence="3 5" key="3">
    <citation type="submission" date="2020-11" db="EMBL/GenBank/DDBJ databases">
        <title>Closed and high quality bacterial genomes of the OMM12 community.</title>
        <authorList>
            <person name="Marbouty M."/>
            <person name="Lamy-Besnier Q."/>
            <person name="Debarbieux L."/>
            <person name="Koszul R."/>
        </authorList>
    </citation>
    <scope>NUCLEOTIDE SEQUENCE [LARGE SCALE GENOMIC DNA]</scope>
    <source>
        <strain evidence="3 5">KB18</strain>
    </source>
</reference>